<dbReference type="PANTHER" id="PTHR34284:SF1">
    <property type="entry name" value="FG-GAP REPEAT-CONTAINING PROTEIN"/>
    <property type="match status" value="1"/>
</dbReference>
<organism evidence="1">
    <name type="scientific">Zea mays</name>
    <name type="common">Maize</name>
    <dbReference type="NCBI Taxonomy" id="4577"/>
    <lineage>
        <taxon>Eukaryota</taxon>
        <taxon>Viridiplantae</taxon>
        <taxon>Streptophyta</taxon>
        <taxon>Embryophyta</taxon>
        <taxon>Tracheophyta</taxon>
        <taxon>Spermatophyta</taxon>
        <taxon>Magnoliopsida</taxon>
        <taxon>Liliopsida</taxon>
        <taxon>Poales</taxon>
        <taxon>Poaceae</taxon>
        <taxon>PACMAD clade</taxon>
        <taxon>Panicoideae</taxon>
        <taxon>Andropogonodae</taxon>
        <taxon>Andropogoneae</taxon>
        <taxon>Tripsacinae</taxon>
        <taxon>Zea</taxon>
    </lineage>
</organism>
<gene>
    <name evidence="1" type="ORF">ZEAMMB73_Zm00001d033070</name>
</gene>
<accession>A0A1D6KW56</accession>
<protein>
    <submittedName>
        <fullName evidence="1">FG-GAP repeat-containing protein</fullName>
    </submittedName>
</protein>
<dbReference type="STRING" id="4577.A0A1D6KW56"/>
<dbReference type="InParanoid" id="A0A1D6KW56"/>
<evidence type="ECO:0000313" key="1">
    <source>
        <dbReference type="EMBL" id="ONM06711.1"/>
    </source>
</evidence>
<dbReference type="PANTHER" id="PTHR34284">
    <property type="entry name" value="FG-GAP REPEAT-CONTAINING PROTEIN"/>
    <property type="match status" value="1"/>
</dbReference>
<reference evidence="1" key="1">
    <citation type="submission" date="2015-12" db="EMBL/GenBank/DDBJ databases">
        <title>Update maize B73 reference genome by single molecule sequencing technologies.</title>
        <authorList>
            <consortium name="Maize Genome Sequencing Project"/>
            <person name="Ware D."/>
        </authorList>
    </citation>
    <scope>NUCLEOTIDE SEQUENCE [LARGE SCALE GENOMIC DNA]</scope>
    <source>
        <tissue evidence="1">Seedling</tissue>
    </source>
</reference>
<proteinExistence type="predicted"/>
<dbReference type="AlphaFoldDB" id="A0A1D6KW56"/>
<name>A0A1D6KW56_MAIZE</name>
<dbReference type="EMBL" id="CM007647">
    <property type="protein sequence ID" value="ONM06711.1"/>
    <property type="molecule type" value="Genomic_DNA"/>
</dbReference>
<sequence>MGLILVMDPMLLYVLYYRSRAHVPYRKMRSLISTVIASSVRYCQSKSTRHFETLAHHMKAITCQFILDGNQVFEGFSQCYLNYVPIYHVSFLYQPCPTSSAFMNAHTENATLQNISKMSPSVAITFKVTSYSSRLLGYNAVWRQVSSGMTWSKLQYLSGLMENIVVPTLKAFSLHVYDPKEVTIAGGDQEAVVLSLGEHIGHD</sequence>
<dbReference type="ExpressionAtlas" id="A0A1D6KW56">
    <property type="expression patterns" value="baseline and differential"/>
</dbReference>